<dbReference type="EMBL" id="WJBH02000001">
    <property type="protein sequence ID" value="KAI9565790.1"/>
    <property type="molecule type" value="Genomic_DNA"/>
</dbReference>
<evidence type="ECO:0000259" key="2">
    <source>
        <dbReference type="PROSITE" id="PS50966"/>
    </source>
</evidence>
<keyword evidence="4" id="KW-1185">Reference proteome</keyword>
<sequence length="144" mass="16165">MAKEFQYCQWLNNAVRGIFTEIEKCCSNKQEVTEGLLASLHTLFPLQSVTALDLIDHRSVSLLTSPSGRKIYSCLGSLGTPYLISYTGFTCTCPSYRHNLDAEHVWCPHLLAVQLSIAMGIVQQKQVTEDVMKTMLSELVMFDD</sequence>
<keyword evidence="1" id="KW-0862">Zinc</keyword>
<feature type="domain" description="SWIM-type" evidence="2">
    <location>
        <begin position="82"/>
        <end position="118"/>
    </location>
</feature>
<dbReference type="GO" id="GO:0008270">
    <property type="term" value="F:zinc ion binding"/>
    <property type="evidence" value="ECO:0007669"/>
    <property type="project" value="UniProtKB-KW"/>
</dbReference>
<dbReference type="PANTHER" id="PTHR28498:SF1">
    <property type="entry name" value="ZINC FINGER SWIM DOMAIN-CONTAINING PROTEIN 7"/>
    <property type="match status" value="1"/>
</dbReference>
<name>A0AAD5LPE4_9CRUS</name>
<evidence type="ECO:0000256" key="1">
    <source>
        <dbReference type="PROSITE-ProRule" id="PRU00325"/>
    </source>
</evidence>
<dbReference type="PANTHER" id="PTHR28498">
    <property type="entry name" value="ZINC FINGER SWIM DOMAIN-CONTAINING PROTEIN 7"/>
    <property type="match status" value="1"/>
</dbReference>
<reference evidence="3 4" key="1">
    <citation type="submission" date="2022-05" db="EMBL/GenBank/DDBJ databases">
        <title>A multi-omics perspective on studying reproductive biology in Daphnia sinensis.</title>
        <authorList>
            <person name="Jia J."/>
        </authorList>
    </citation>
    <scope>NUCLEOTIDE SEQUENCE [LARGE SCALE GENOMIC DNA]</scope>
    <source>
        <strain evidence="3 4">WSL</strain>
    </source>
</reference>
<accession>A0AAD5LPE4</accession>
<evidence type="ECO:0000313" key="4">
    <source>
        <dbReference type="Proteomes" id="UP000820818"/>
    </source>
</evidence>
<dbReference type="PROSITE" id="PS50966">
    <property type="entry name" value="ZF_SWIM"/>
    <property type="match status" value="1"/>
</dbReference>
<gene>
    <name evidence="3" type="ORF">GHT06_009585</name>
</gene>
<keyword evidence="1" id="KW-0479">Metal-binding</keyword>
<organism evidence="3 4">
    <name type="scientific">Daphnia sinensis</name>
    <dbReference type="NCBI Taxonomy" id="1820382"/>
    <lineage>
        <taxon>Eukaryota</taxon>
        <taxon>Metazoa</taxon>
        <taxon>Ecdysozoa</taxon>
        <taxon>Arthropoda</taxon>
        <taxon>Crustacea</taxon>
        <taxon>Branchiopoda</taxon>
        <taxon>Diplostraca</taxon>
        <taxon>Cladocera</taxon>
        <taxon>Anomopoda</taxon>
        <taxon>Daphniidae</taxon>
        <taxon>Daphnia</taxon>
        <taxon>Daphnia similis group</taxon>
    </lineage>
</organism>
<dbReference type="Proteomes" id="UP000820818">
    <property type="component" value="Linkage Group LG1"/>
</dbReference>
<dbReference type="GO" id="GO:0097196">
    <property type="term" value="C:Shu complex"/>
    <property type="evidence" value="ECO:0007669"/>
    <property type="project" value="TreeGrafter"/>
</dbReference>
<dbReference type="AlphaFoldDB" id="A0AAD5LPE4"/>
<dbReference type="InterPro" id="IPR007527">
    <property type="entry name" value="Znf_SWIM"/>
</dbReference>
<comment type="caution">
    <text evidence="3">The sequence shown here is derived from an EMBL/GenBank/DDBJ whole genome shotgun (WGS) entry which is preliminary data.</text>
</comment>
<dbReference type="GO" id="GO:0000724">
    <property type="term" value="P:double-strand break repair via homologous recombination"/>
    <property type="evidence" value="ECO:0007669"/>
    <property type="project" value="TreeGrafter"/>
</dbReference>
<protein>
    <recommendedName>
        <fullName evidence="2">SWIM-type domain-containing protein</fullName>
    </recommendedName>
</protein>
<keyword evidence="1" id="KW-0863">Zinc-finger</keyword>
<evidence type="ECO:0000313" key="3">
    <source>
        <dbReference type="EMBL" id="KAI9565790.1"/>
    </source>
</evidence>
<proteinExistence type="predicted"/>